<evidence type="ECO:0000313" key="2">
    <source>
        <dbReference type="Proteomes" id="UP000323963"/>
    </source>
</evidence>
<name>A0A5B9MSQ4_9CAUD</name>
<dbReference type="EMBL" id="MN013086">
    <property type="protein sequence ID" value="QEG04450.1"/>
    <property type="molecule type" value="Genomic_DNA"/>
</dbReference>
<dbReference type="Pfam" id="PF13935">
    <property type="entry name" value="Ead_Ea22"/>
    <property type="match status" value="1"/>
</dbReference>
<accession>A0A5B9MSQ4</accession>
<keyword evidence="2" id="KW-1185">Reference proteome</keyword>
<organism evidence="1 2">
    <name type="scientific">Klebsiella phage vB_Kpn_Chronis</name>
    <dbReference type="NCBI Taxonomy" id="2591378"/>
    <lineage>
        <taxon>Viruses</taxon>
        <taxon>Duplodnaviria</taxon>
        <taxon>Heunggongvirae</taxon>
        <taxon>Uroviricota</taxon>
        <taxon>Caudoviricetes</taxon>
    </lineage>
</organism>
<dbReference type="InterPro" id="IPR025153">
    <property type="entry name" value="Ead_Ea22"/>
</dbReference>
<gene>
    <name evidence="1" type="ORF">CHRON_52</name>
</gene>
<reference evidence="1 2" key="1">
    <citation type="submission" date="2019-04" db="EMBL/GenBank/DDBJ databases">
        <authorList>
            <person name="Chronis J.D."/>
            <person name="Sharma R."/>
            <person name="Thurgood T.L."/>
            <person name="Hoffmann C."/>
            <person name="Kruger J.L."/>
            <person name="Loertscher E."/>
            <person name="Arens D.K."/>
            <person name="Johnson L."/>
            <person name="Thompson D.W."/>
            <person name="Walker J."/>
            <person name="Casjens S."/>
            <person name="Grose J.H."/>
        </authorList>
    </citation>
    <scope>NUCLEOTIDE SEQUENCE [LARGE SCALE GENOMIC DNA]</scope>
</reference>
<dbReference type="Proteomes" id="UP000323963">
    <property type="component" value="Segment"/>
</dbReference>
<evidence type="ECO:0000313" key="1">
    <source>
        <dbReference type="EMBL" id="QEG04450.1"/>
    </source>
</evidence>
<evidence type="ECO:0008006" key="3">
    <source>
        <dbReference type="Google" id="ProtNLM"/>
    </source>
</evidence>
<sequence length="220" mass="24681">MTDITELAQSLKAAAEKATPGEWRRASTQFNGITATPFMLGRKEVMIAGVSEKRDAEFIALANPANILALVEALEKAQRYIEELRDWNAGLAQESCERQQLISELEPIRAAAEKLVRCKGRYHSEQNYRALAALFGVNTPDLPPLEHENVHYGDTAEMEIEALRQRIAELESRTVKLPKLKMLEDYLAEVAIEERKQILVGVKLEFHRALAAAGIKVEDE</sequence>
<proteinExistence type="predicted"/>
<protein>
    <recommendedName>
        <fullName evidence="3">Ead/Ea22-like family protein</fullName>
    </recommendedName>
</protein>